<comment type="caution">
    <text evidence="4">The sequence shown here is derived from an EMBL/GenBank/DDBJ whole genome shotgun (WGS) entry which is preliminary data.</text>
</comment>
<dbReference type="OrthoDB" id="360653at2759"/>
<evidence type="ECO:0000313" key="5">
    <source>
        <dbReference type="Proteomes" id="UP000799764"/>
    </source>
</evidence>
<evidence type="ECO:0000259" key="3">
    <source>
        <dbReference type="Pfam" id="PF20416"/>
    </source>
</evidence>
<gene>
    <name evidence="4" type="ORF">P171DRAFT_386116</name>
</gene>
<dbReference type="InterPro" id="IPR011989">
    <property type="entry name" value="ARM-like"/>
</dbReference>
<dbReference type="InterPro" id="IPR046523">
    <property type="entry name" value="UTP20_dom"/>
</dbReference>
<feature type="region of interest" description="Disordered" evidence="1">
    <location>
        <begin position="2430"/>
        <end position="2476"/>
    </location>
</feature>
<dbReference type="SUPFAM" id="SSF48371">
    <property type="entry name" value="ARM repeat"/>
    <property type="match status" value="3"/>
</dbReference>
<name>A0A9P4UBF0_9PLEO</name>
<sequence length="2643" mass="296588">MAAMSRGTRPAAKPQLRVAKRVKGGTKSKKNHTFESFAQRIARLKIEPVRRGRSTIIDDAELNATFSYFKDALVEWRDINLSEIFSMFARRVAPLCDSLPQVLHHDERIIELLIENIEKGDKNSEEPLLKLLANFAHDLGVRFEKHFERAVRTVAHLAATHADVEVIEWAFTCLAWLFKYLSRLLISDLRPVFDLMVPLLGKARQKLFVMRFAAESLSFLVRKAGAAYHRDQSPLRTIIKHASALLKDAQGTSSNMDFQQGLMTLFADSIKGVQRGLHSSGVAVLKEMLLCTYDEEYADLQTPPLEFVLKGVVTSVIHFSDAEHFQPLLEVIIETMKAKISDKRYLGLSSRLLFVVCGVRRGSRITQWPSVLETISLLVGGIDESTTVETAHTQELLSALAVVFQYCPIDAAIPHTQLLEKLSKEPLEKYFLSFCNTFAELGAERFNTLLLSYFKRFVVQKAQEYGDQLSVILPSLYEHHIVPRDSLQASSAWQNTMSNRLQQLATLESDSQGAQRVMYDCNAFVDAIGSLILSTEQKQAISKCLYDALAKSLEDGANKLALNTKTFATGNGFQHLVHDDSLQKSLLQLWPALCRAASTDGDSTLPFWKGLLALAEGNKASLDFSGDHIASLKQGLLRCLGSPSHELRLVALGLFEILASDSEERRNVISTASIIEQTPVNLETQRSISMRIGQLAKLYPSIAADEYLGEAIPTFLFGLLHVRLASIWDDVCAALKAVCATKQGEAYVLHIAFEWINQSSSHGESPTSSAAAPVPPQFVSIFECTNVMQLEYTINKSQAILDDVEDELQARFDRDHTSAQFLNDFSRTQALRILNELPAVAEKRSRVLVPVLLDWASAQRAIGMSDDDNTIGEESEQESQWTRKDQKSMLTLFSKFTNPKVLYRATDVYKALLALLGNGDADVQRAALKALLTWKEPGIVECQENLFNLLDDSRFRDEVSVFLDAGSGQSAVKEHHRDVLFPVLLRLLYGKVISGKRGLDVKRKAVFQALTRFDDRAIGQFLEIALGPLSGIHILRDQVLDESVLQADLLAPRRQVGMINMAEDMLSALKTTIRPFVASLVDPVLYCLINASRAIAKSSAAPESDPDNSQTSIFRAIRQRALHALNILFESCPEYEWTPYASVIVGELVTPRIQQLPIETAQSVSGTLRLFSAWSKSAATAGFLVDFNQDILTKITECLNVPSAKDDVKRFVLDSILRELISLVASDEQESTEAKIRRNSIQSNILQPYASTVLIHVGSLLRKSPSKEVLESGVLTVAELAPYVVGSAESRSMLEISSFLLRQPSQRVNAATKLGLLKILHEFIPRCQSTDITELFDTIYEGVSPLFSYLKDRKARVLLCDIIEDLSSYRDDLSVLAKLCHGLNSYSVSRLDEPDFERRSAAFGEITSDIRYSLLQWKPLIHSMLYFIKDNDELSIRVNASLALRHFIKASTQDQDTKDFISAALLPGIRFGVREPSELVRVEFLAVLAQLVETYQDWAPVTDLHILVSEDEEASFYSNVLHIQSHRRLRALRRLASNAPHLQSGNIYHIIIPLLEHFVFNKADDENASALAGETVKTITTLCLGLEWPQFRSLLRRYTGYLSTKEDMQKTVIKLLSGLLDGLHQSARAKGYVASKSPEAQAQTQLADSTNDTKEADPMEIDEQPSALSKTLPQQEKLTKDIIDNILPALSEFLRKKDESTVSLRVPVAIAVCKALLVLPPTEVETRLPAVLLDMSYILKSRSQDSRDMARSTLAEIATFTGSTYFGFILRALRIALSRGYQLHVLSFTLHKLLVELAEQLKPGDLDYCVMDIMDVIMDDIFGVTGQEKDAEEYISKMKEVKSSKSFDTMDIIARSTSPSNLFALISPIKSLLQEKLNARMVQKIDELLRRIGLGVLQNPTVNDRDILVFGYELIQEVYKSNNSTEKAEFVEPRNKKFLINMKGAAKSGARQSTALHNYKLIRFSLDMLRTVLRKHEELQTPQNLAGFLPVIGDALIANQEELQTSAIRLLSTIIKVPMKELDENCHVYVTESVRLIKGATSSNSEIAQASLKLITSMLRERPNVQIREQDLAHLLKRILPDIDEPDRQGVTFGFLKAVMTRKIVITEVYELMDKVAAMMITNQTQSARQIARSTYFHFLMDYPQAKNRFKKQLEFLLKNLRYDYVEGRQSVMEALSLILNKVGEKVLEDNLGIMFIPLVHSMANDDSADCRTMAGALVKVVFERANSQQLKSFTADLKEWITQDEDAGLKRLGIQCWGLYLEVADAKPKELEFVMEQLRATLGICLERRDEEDWELIYYSLTVFSKLIKPWPDYTLSSESMWSSIRSCVSYPHAWVKLTAAKLVGTFFADVSTTNSESGLNSVPLRGSRGLELTEEVGIKLTHAFLRHLETLGISEELCIQSVRNLAFLARWLAANTDILWNWKKVDDDEDGEDGTLVEDVRGAEETNGEASDEEWGGFSPSPESPRPKKTKTATPTAIHRLVTRLSGILRRETKIMKLSSLYPKSATATLIETLITKVPVASLASSLPHLLTTLSTLTDPATTIPRSTETAFNDTYRAIIDKSREIMNTLQKQLGTQAYLKVMGEVQKGVKQRREERRQKRKIHAVAEPERFGKEKKRRNDVKKVKRKEKSAEYQGKRRGW</sequence>
<feature type="region of interest" description="Disordered" evidence="1">
    <location>
        <begin position="2593"/>
        <end position="2643"/>
    </location>
</feature>
<dbReference type="GO" id="GO:0030686">
    <property type="term" value="C:90S preribosome"/>
    <property type="evidence" value="ECO:0007669"/>
    <property type="project" value="TreeGrafter"/>
</dbReference>
<dbReference type="InterPro" id="IPR016024">
    <property type="entry name" value="ARM-type_fold"/>
</dbReference>
<dbReference type="EMBL" id="MU001499">
    <property type="protein sequence ID" value="KAF2445519.1"/>
    <property type="molecule type" value="Genomic_DNA"/>
</dbReference>
<feature type="region of interest" description="Disordered" evidence="1">
    <location>
        <begin position="1634"/>
        <end position="1670"/>
    </location>
</feature>
<dbReference type="Pfam" id="PF07539">
    <property type="entry name" value="UTP20_N"/>
    <property type="match status" value="1"/>
</dbReference>
<reference evidence="4" key="1">
    <citation type="journal article" date="2020" name="Stud. Mycol.">
        <title>101 Dothideomycetes genomes: a test case for predicting lifestyles and emergence of pathogens.</title>
        <authorList>
            <person name="Haridas S."/>
            <person name="Albert R."/>
            <person name="Binder M."/>
            <person name="Bloem J."/>
            <person name="Labutti K."/>
            <person name="Salamov A."/>
            <person name="Andreopoulos B."/>
            <person name="Baker S."/>
            <person name="Barry K."/>
            <person name="Bills G."/>
            <person name="Bluhm B."/>
            <person name="Cannon C."/>
            <person name="Castanera R."/>
            <person name="Culley D."/>
            <person name="Daum C."/>
            <person name="Ezra D."/>
            <person name="Gonzalez J."/>
            <person name="Henrissat B."/>
            <person name="Kuo A."/>
            <person name="Liang C."/>
            <person name="Lipzen A."/>
            <person name="Lutzoni F."/>
            <person name="Magnuson J."/>
            <person name="Mondo S."/>
            <person name="Nolan M."/>
            <person name="Ohm R."/>
            <person name="Pangilinan J."/>
            <person name="Park H.-J."/>
            <person name="Ramirez L."/>
            <person name="Alfaro M."/>
            <person name="Sun H."/>
            <person name="Tritt A."/>
            <person name="Yoshinaga Y."/>
            <person name="Zwiers L.-H."/>
            <person name="Turgeon B."/>
            <person name="Goodwin S."/>
            <person name="Spatafora J."/>
            <person name="Crous P."/>
            <person name="Grigoriev I."/>
        </authorList>
    </citation>
    <scope>NUCLEOTIDE SEQUENCE</scope>
    <source>
        <strain evidence="4">CBS 690.94</strain>
    </source>
</reference>
<feature type="compositionally biased region" description="Polar residues" evidence="1">
    <location>
        <begin position="1638"/>
        <end position="1650"/>
    </location>
</feature>
<evidence type="ECO:0000256" key="1">
    <source>
        <dbReference type="SAM" id="MobiDB-lite"/>
    </source>
</evidence>
<dbReference type="PANTHER" id="PTHR17695:SF11">
    <property type="entry name" value="SMALL SUBUNIT PROCESSOME COMPONENT 20 HOMOLOG"/>
    <property type="match status" value="1"/>
</dbReference>
<dbReference type="InterPro" id="IPR052575">
    <property type="entry name" value="SSU_processome_comp_20"/>
</dbReference>
<dbReference type="InterPro" id="IPR011430">
    <property type="entry name" value="UTP20_N"/>
</dbReference>
<dbReference type="Gene3D" id="1.25.10.10">
    <property type="entry name" value="Leucine-rich Repeat Variant"/>
    <property type="match status" value="3"/>
</dbReference>
<feature type="domain" description="U3 small nucleolar RNA-associated protein 20" evidence="3">
    <location>
        <begin position="1697"/>
        <end position="1915"/>
    </location>
</feature>
<dbReference type="Proteomes" id="UP000799764">
    <property type="component" value="Unassembled WGS sequence"/>
</dbReference>
<dbReference type="GO" id="GO:0032040">
    <property type="term" value="C:small-subunit processome"/>
    <property type="evidence" value="ECO:0007669"/>
    <property type="project" value="TreeGrafter"/>
</dbReference>
<evidence type="ECO:0008006" key="6">
    <source>
        <dbReference type="Google" id="ProtNLM"/>
    </source>
</evidence>
<proteinExistence type="predicted"/>
<protein>
    <recommendedName>
        <fullName evidence="6">HEAT repeat protein-like protein</fullName>
    </recommendedName>
</protein>
<evidence type="ECO:0000313" key="4">
    <source>
        <dbReference type="EMBL" id="KAF2445519.1"/>
    </source>
</evidence>
<feature type="compositionally biased region" description="Basic and acidic residues" evidence="1">
    <location>
        <begin position="2632"/>
        <end position="2643"/>
    </location>
</feature>
<feature type="domain" description="U3 small nucleolar RNA-associated protein 20 N-terminal" evidence="2">
    <location>
        <begin position="880"/>
        <end position="1476"/>
    </location>
</feature>
<evidence type="ECO:0000259" key="2">
    <source>
        <dbReference type="Pfam" id="PF07539"/>
    </source>
</evidence>
<feature type="compositionally biased region" description="Acidic residues" evidence="1">
    <location>
        <begin position="2448"/>
        <end position="2457"/>
    </location>
</feature>
<feature type="compositionally biased region" description="Basic residues" evidence="1">
    <location>
        <begin position="2616"/>
        <end position="2631"/>
    </location>
</feature>
<keyword evidence="5" id="KW-1185">Reference proteome</keyword>
<dbReference type="Pfam" id="PF20416">
    <property type="entry name" value="UTP20"/>
    <property type="match status" value="1"/>
</dbReference>
<accession>A0A9P4UBF0</accession>
<organism evidence="4 5">
    <name type="scientific">Karstenula rhodostoma CBS 690.94</name>
    <dbReference type="NCBI Taxonomy" id="1392251"/>
    <lineage>
        <taxon>Eukaryota</taxon>
        <taxon>Fungi</taxon>
        <taxon>Dikarya</taxon>
        <taxon>Ascomycota</taxon>
        <taxon>Pezizomycotina</taxon>
        <taxon>Dothideomycetes</taxon>
        <taxon>Pleosporomycetidae</taxon>
        <taxon>Pleosporales</taxon>
        <taxon>Massarineae</taxon>
        <taxon>Didymosphaeriaceae</taxon>
        <taxon>Karstenula</taxon>
    </lineage>
</organism>
<dbReference type="PANTHER" id="PTHR17695">
    <property type="entry name" value="SMALL SUBUNIT PROCESSOME COMPONENT 20 HOMOLOG"/>
    <property type="match status" value="1"/>
</dbReference>